<dbReference type="AlphaFoldDB" id="A0A0C2TMJ7"/>
<evidence type="ECO:0000313" key="2">
    <source>
        <dbReference type="Proteomes" id="UP000054549"/>
    </source>
</evidence>
<reference evidence="1 2" key="1">
    <citation type="submission" date="2014-04" db="EMBL/GenBank/DDBJ databases">
        <title>Evolutionary Origins and Diversification of the Mycorrhizal Mutualists.</title>
        <authorList>
            <consortium name="DOE Joint Genome Institute"/>
            <consortium name="Mycorrhizal Genomics Consortium"/>
            <person name="Kohler A."/>
            <person name="Kuo A."/>
            <person name="Nagy L.G."/>
            <person name="Floudas D."/>
            <person name="Copeland A."/>
            <person name="Barry K.W."/>
            <person name="Cichocki N."/>
            <person name="Veneault-Fourrey C."/>
            <person name="LaButti K."/>
            <person name="Lindquist E.A."/>
            <person name="Lipzen A."/>
            <person name="Lundell T."/>
            <person name="Morin E."/>
            <person name="Murat C."/>
            <person name="Riley R."/>
            <person name="Ohm R."/>
            <person name="Sun H."/>
            <person name="Tunlid A."/>
            <person name="Henrissat B."/>
            <person name="Grigoriev I.V."/>
            <person name="Hibbett D.S."/>
            <person name="Martin F."/>
        </authorList>
    </citation>
    <scope>NUCLEOTIDE SEQUENCE [LARGE SCALE GENOMIC DNA]</scope>
    <source>
        <strain evidence="1 2">Koide BX008</strain>
    </source>
</reference>
<organism evidence="1 2">
    <name type="scientific">Amanita muscaria (strain Koide BX008)</name>
    <dbReference type="NCBI Taxonomy" id="946122"/>
    <lineage>
        <taxon>Eukaryota</taxon>
        <taxon>Fungi</taxon>
        <taxon>Dikarya</taxon>
        <taxon>Basidiomycota</taxon>
        <taxon>Agaricomycotina</taxon>
        <taxon>Agaricomycetes</taxon>
        <taxon>Agaricomycetidae</taxon>
        <taxon>Agaricales</taxon>
        <taxon>Pluteineae</taxon>
        <taxon>Amanitaceae</taxon>
        <taxon>Amanita</taxon>
    </lineage>
</organism>
<name>A0A0C2TMJ7_AMAMK</name>
<accession>A0A0C2TMJ7</accession>
<dbReference type="InParanoid" id="A0A0C2TMJ7"/>
<dbReference type="EMBL" id="KN818228">
    <property type="protein sequence ID" value="KIL68404.1"/>
    <property type="molecule type" value="Genomic_DNA"/>
</dbReference>
<keyword evidence="2" id="KW-1185">Reference proteome</keyword>
<dbReference type="Proteomes" id="UP000054549">
    <property type="component" value="Unassembled WGS sequence"/>
</dbReference>
<feature type="non-terminal residue" evidence="1">
    <location>
        <position position="61"/>
    </location>
</feature>
<evidence type="ECO:0000313" key="1">
    <source>
        <dbReference type="EMBL" id="KIL68404.1"/>
    </source>
</evidence>
<sequence length="61" mass="6541">MDVLSDLPGSSHPMLRLLSLPSLSTCSLFVPSSDDGSLERESDGEFTIMIRAFSLRGGNTP</sequence>
<proteinExistence type="predicted"/>
<dbReference type="HOGENOM" id="CLU_2928836_0_0_1"/>
<gene>
    <name evidence="1" type="ORF">M378DRAFT_158201</name>
</gene>
<protein>
    <submittedName>
        <fullName evidence="1">Uncharacterized protein</fullName>
    </submittedName>
</protein>